<feature type="transmembrane region" description="Helical" evidence="7">
    <location>
        <begin position="6"/>
        <end position="26"/>
    </location>
</feature>
<evidence type="ECO:0000256" key="6">
    <source>
        <dbReference type="ARBA" id="ARBA00023136"/>
    </source>
</evidence>
<keyword evidence="9" id="KW-1185">Reference proteome</keyword>
<feature type="transmembrane region" description="Helical" evidence="7">
    <location>
        <begin position="181"/>
        <end position="205"/>
    </location>
</feature>
<sequence>MDPIKTFVSLLALIDPLAIVPFFISLTAAFTKEERARTIRVAAITVPLVVTITALLGDRIISFLGISVEAFQVGGGIIMLLMALEMMKAEIGPTRNTAAETHEAESRASIAVVPLAIPLLTGPATISTVIIYANRAKHWYEYGYIIGSGIIIGLLTYITFKASGKIAKVLGVTGINIATRIMGLLLAALAADFIITGVVAMVPALHK</sequence>
<evidence type="ECO:0000313" key="8">
    <source>
        <dbReference type="EMBL" id="MFC3147701.1"/>
    </source>
</evidence>
<dbReference type="PANTHER" id="PTHR33508:SF1">
    <property type="entry name" value="UPF0056 MEMBRANE PROTEIN YHCE"/>
    <property type="match status" value="1"/>
</dbReference>
<comment type="subcellular location">
    <subcellularLocation>
        <location evidence="1 7">Cell membrane</location>
        <topology evidence="1 7">Multi-pass membrane protein</topology>
    </subcellularLocation>
</comment>
<dbReference type="Pfam" id="PF01914">
    <property type="entry name" value="MarC"/>
    <property type="match status" value="1"/>
</dbReference>
<evidence type="ECO:0000256" key="7">
    <source>
        <dbReference type="RuleBase" id="RU362048"/>
    </source>
</evidence>
<proteinExistence type="inferred from homology"/>
<feature type="transmembrane region" description="Helical" evidence="7">
    <location>
        <begin position="108"/>
        <end position="133"/>
    </location>
</feature>
<comment type="similarity">
    <text evidence="2 7">Belongs to the UPF0056 (MarC) family.</text>
</comment>
<accession>A0ABV7H816</accession>
<keyword evidence="4 7" id="KW-0812">Transmembrane</keyword>
<evidence type="ECO:0000256" key="5">
    <source>
        <dbReference type="ARBA" id="ARBA00022989"/>
    </source>
</evidence>
<dbReference type="InterPro" id="IPR002771">
    <property type="entry name" value="Multi_antbiot-R_MarC"/>
</dbReference>
<keyword evidence="5 7" id="KW-1133">Transmembrane helix</keyword>
<dbReference type="RefSeq" id="WP_377303015.1">
    <property type="nucleotide sequence ID" value="NZ_CP180191.1"/>
</dbReference>
<feature type="transmembrane region" description="Helical" evidence="7">
    <location>
        <begin position="38"/>
        <end position="57"/>
    </location>
</feature>
<evidence type="ECO:0000256" key="3">
    <source>
        <dbReference type="ARBA" id="ARBA00022475"/>
    </source>
</evidence>
<keyword evidence="6 7" id="KW-0472">Membrane</keyword>
<reference evidence="9" key="1">
    <citation type="journal article" date="2019" name="Int. J. Syst. Evol. Microbiol.">
        <title>The Global Catalogue of Microorganisms (GCM) 10K type strain sequencing project: providing services to taxonomists for standard genome sequencing and annotation.</title>
        <authorList>
            <consortium name="The Broad Institute Genomics Platform"/>
            <consortium name="The Broad Institute Genome Sequencing Center for Infectious Disease"/>
            <person name="Wu L."/>
            <person name="Ma J."/>
        </authorList>
    </citation>
    <scope>NUCLEOTIDE SEQUENCE [LARGE SCALE GENOMIC DNA]</scope>
    <source>
        <strain evidence="9">KCTC 52168</strain>
    </source>
</reference>
<keyword evidence="3" id="KW-1003">Cell membrane</keyword>
<comment type="caution">
    <text evidence="8">The sequence shown here is derived from an EMBL/GenBank/DDBJ whole genome shotgun (WGS) entry which is preliminary data.</text>
</comment>
<dbReference type="NCBIfam" id="TIGR00427">
    <property type="entry name" value="NAAT family transporter"/>
    <property type="match status" value="1"/>
</dbReference>
<evidence type="ECO:0000256" key="1">
    <source>
        <dbReference type="ARBA" id="ARBA00004651"/>
    </source>
</evidence>
<feature type="transmembrane region" description="Helical" evidence="7">
    <location>
        <begin position="63"/>
        <end position="87"/>
    </location>
</feature>
<evidence type="ECO:0000256" key="2">
    <source>
        <dbReference type="ARBA" id="ARBA00009784"/>
    </source>
</evidence>
<dbReference type="PANTHER" id="PTHR33508">
    <property type="entry name" value="UPF0056 MEMBRANE PROTEIN YHCE"/>
    <property type="match status" value="1"/>
</dbReference>
<evidence type="ECO:0000256" key="4">
    <source>
        <dbReference type="ARBA" id="ARBA00022692"/>
    </source>
</evidence>
<gene>
    <name evidence="8" type="ORF">ACFOEN_08610</name>
</gene>
<name>A0ABV7H816_9BURK</name>
<organism evidence="8 9">
    <name type="scientific">Piscinibacterium candidicorallinum</name>
    <dbReference type="NCBI Taxonomy" id="1793872"/>
    <lineage>
        <taxon>Bacteria</taxon>
        <taxon>Pseudomonadati</taxon>
        <taxon>Pseudomonadota</taxon>
        <taxon>Betaproteobacteria</taxon>
        <taxon>Burkholderiales</taxon>
        <taxon>Piscinibacterium</taxon>
    </lineage>
</organism>
<feature type="transmembrane region" description="Helical" evidence="7">
    <location>
        <begin position="139"/>
        <end position="160"/>
    </location>
</feature>
<evidence type="ECO:0000313" key="9">
    <source>
        <dbReference type="Proteomes" id="UP001595556"/>
    </source>
</evidence>
<dbReference type="Proteomes" id="UP001595556">
    <property type="component" value="Unassembled WGS sequence"/>
</dbReference>
<protein>
    <recommendedName>
        <fullName evidence="7">UPF0056 membrane protein</fullName>
    </recommendedName>
</protein>
<dbReference type="EMBL" id="JBHRTI010000004">
    <property type="protein sequence ID" value="MFC3147701.1"/>
    <property type="molecule type" value="Genomic_DNA"/>
</dbReference>